<keyword evidence="2" id="KW-1185">Reference proteome</keyword>
<organism evidence="1 2">
    <name type="scientific">Corynebacterium mustelae</name>
    <dbReference type="NCBI Taxonomy" id="571915"/>
    <lineage>
        <taxon>Bacteria</taxon>
        <taxon>Bacillati</taxon>
        <taxon>Actinomycetota</taxon>
        <taxon>Actinomycetes</taxon>
        <taxon>Mycobacteriales</taxon>
        <taxon>Corynebacteriaceae</taxon>
        <taxon>Corynebacterium</taxon>
    </lineage>
</organism>
<dbReference type="AlphaFoldDB" id="A0A0G3GX12"/>
<name>A0A0G3GX12_9CORY</name>
<dbReference type="STRING" id="571915.CMUST_06710"/>
<reference evidence="1 2" key="1">
    <citation type="journal article" date="2015" name="Genome Announc.">
        <title>Complete Genome Sequence of the Type Strain Corynebacterium mustelae DSM 45274, Isolated from Various Tissues of a Male Ferret with Lethal Sepsis.</title>
        <authorList>
            <person name="Ruckert C."/>
            <person name="Eimer J."/>
            <person name="Winkler A."/>
            <person name="Tauch A."/>
        </authorList>
    </citation>
    <scope>NUCLEOTIDE SEQUENCE [LARGE SCALE GENOMIC DNA]</scope>
    <source>
        <strain evidence="1 2">DSM 45274</strain>
    </source>
</reference>
<accession>A0A0G3GX12</accession>
<dbReference type="Proteomes" id="UP000035199">
    <property type="component" value="Chromosome"/>
</dbReference>
<evidence type="ECO:0000313" key="2">
    <source>
        <dbReference type="Proteomes" id="UP000035199"/>
    </source>
</evidence>
<dbReference type="KEGG" id="cmv:CMUST_06710"/>
<protein>
    <submittedName>
        <fullName evidence="1">Uncharacterized protein</fullName>
    </submittedName>
</protein>
<sequence>MHYCDVETLLRFAYDHPKGIYAVAAWQKIADRAHLAQKADIEAEALINLAESYLIAARPLDAAYACRRLRLLADTNPGILDERQQKILDACEQEIKNPPESSRAQLKLWLENGEKERALKEFATENEWDGSAVRCADWACECEFLVALSGVDKHYAGDAIRFALTGMPGWPDAETPETLRDCAVAAARALQLHPDKKARVPSWLIGSDLPWVNSPDLREPTVGQAIAWCEGIAMQLDETVVIDPVEPVDHVPDVSTPYPANSWINTVYAAIFRARQGAVAGYSEALIELDYSQQWALQRRIIAEWVAAVEKEDADTVCAVAGTCAQAMLPGRGTLGDEDFSLYRDLLRRKYQLETGDDQRTHRANFCLDFGTGARYLARYGEALAHLVEATELYCALGEWEDAHVAARRFVETTEYCEKAYHAQLQLPKYVERLRVVAGNLPADVQEWVKNYS</sequence>
<dbReference type="PATRIC" id="fig|571915.4.peg.1426"/>
<dbReference type="RefSeq" id="WP_047261845.1">
    <property type="nucleotide sequence ID" value="NZ_CP011542.1"/>
</dbReference>
<proteinExistence type="predicted"/>
<reference evidence="2" key="2">
    <citation type="submission" date="2015-05" db="EMBL/GenBank/DDBJ databases">
        <title>Complete genome sequence of Corynebacterium mustelae DSM 45274, isolated from various tissues of a male ferret with lethal sepsis.</title>
        <authorList>
            <person name="Ruckert C."/>
            <person name="Albersmeier A."/>
            <person name="Winkler A."/>
            <person name="Tauch A."/>
        </authorList>
    </citation>
    <scope>NUCLEOTIDE SEQUENCE [LARGE SCALE GENOMIC DNA]</scope>
    <source>
        <strain evidence="2">DSM 45274</strain>
    </source>
</reference>
<evidence type="ECO:0000313" key="1">
    <source>
        <dbReference type="EMBL" id="AKK05676.1"/>
    </source>
</evidence>
<gene>
    <name evidence="1" type="ORF">CMUST_06710</name>
</gene>
<dbReference type="EMBL" id="CP011542">
    <property type="protein sequence ID" value="AKK05676.1"/>
    <property type="molecule type" value="Genomic_DNA"/>
</dbReference>